<feature type="domain" description="Protein kinase" evidence="15">
    <location>
        <begin position="632"/>
        <end position="1024"/>
    </location>
</feature>
<evidence type="ECO:0000256" key="5">
    <source>
        <dbReference type="ARBA" id="ARBA00022741"/>
    </source>
</evidence>
<dbReference type="PROSITE" id="PS00107">
    <property type="entry name" value="PROTEIN_KINASE_ATP"/>
    <property type="match status" value="1"/>
</dbReference>
<dbReference type="InterPro" id="IPR050401">
    <property type="entry name" value="Cyclic_nucleotide_synthase"/>
</dbReference>
<evidence type="ECO:0000259" key="15">
    <source>
        <dbReference type="PROSITE" id="PS50011"/>
    </source>
</evidence>
<comment type="subcellular location">
    <subcellularLocation>
        <location evidence="1">Membrane</location>
        <topology evidence="1">Single-pass membrane protein</topology>
    </subcellularLocation>
</comment>
<dbReference type="EMBL" id="CAICTM010000011">
    <property type="protein sequence ID" value="CAB9496917.1"/>
    <property type="molecule type" value="Genomic_DNA"/>
</dbReference>
<dbReference type="InterPro" id="IPR001054">
    <property type="entry name" value="A/G_cyclase"/>
</dbReference>
<evidence type="ECO:0000256" key="1">
    <source>
        <dbReference type="ARBA" id="ARBA00004167"/>
    </source>
</evidence>
<comment type="caution">
    <text evidence="17">The sequence shown here is derived from an EMBL/GenBank/DDBJ whole genome shotgun (WGS) entry which is preliminary data.</text>
</comment>
<dbReference type="InterPro" id="IPR017868">
    <property type="entry name" value="Filamin/ABP280_repeat-like"/>
</dbReference>
<dbReference type="FunFam" id="3.30.70.1230:FF:000030">
    <property type="entry name" value="Si:ch211-215j19.12"/>
    <property type="match status" value="1"/>
</dbReference>
<dbReference type="GO" id="GO:0004383">
    <property type="term" value="F:guanylate cyclase activity"/>
    <property type="evidence" value="ECO:0007669"/>
    <property type="project" value="UniProtKB-EC"/>
</dbReference>
<feature type="compositionally biased region" description="Basic and acidic residues" evidence="13">
    <location>
        <begin position="681"/>
        <end position="698"/>
    </location>
</feature>
<dbReference type="InterPro" id="IPR017441">
    <property type="entry name" value="Protein_kinase_ATP_BS"/>
</dbReference>
<dbReference type="PROSITE" id="PS00108">
    <property type="entry name" value="PROTEIN_KINASE_ST"/>
    <property type="match status" value="1"/>
</dbReference>
<dbReference type="OrthoDB" id="39098at2759"/>
<proteinExistence type="predicted"/>
<evidence type="ECO:0000256" key="12">
    <source>
        <dbReference type="PROSITE-ProRule" id="PRU10141"/>
    </source>
</evidence>
<evidence type="ECO:0000259" key="16">
    <source>
        <dbReference type="PROSITE" id="PS50125"/>
    </source>
</evidence>
<organism evidence="17 18">
    <name type="scientific">Seminavis robusta</name>
    <dbReference type="NCBI Taxonomy" id="568900"/>
    <lineage>
        <taxon>Eukaryota</taxon>
        <taxon>Sar</taxon>
        <taxon>Stramenopiles</taxon>
        <taxon>Ochrophyta</taxon>
        <taxon>Bacillariophyta</taxon>
        <taxon>Bacillariophyceae</taxon>
        <taxon>Bacillariophycidae</taxon>
        <taxon>Naviculales</taxon>
        <taxon>Naviculaceae</taxon>
        <taxon>Seminavis</taxon>
    </lineage>
</organism>
<keyword evidence="18" id="KW-1185">Reference proteome</keyword>
<dbReference type="GO" id="GO:0004016">
    <property type="term" value="F:adenylate cyclase activity"/>
    <property type="evidence" value="ECO:0007669"/>
    <property type="project" value="TreeGrafter"/>
</dbReference>
<evidence type="ECO:0000313" key="18">
    <source>
        <dbReference type="Proteomes" id="UP001153069"/>
    </source>
</evidence>
<keyword evidence="14" id="KW-0732">Signal</keyword>
<dbReference type="SUPFAM" id="SSF56112">
    <property type="entry name" value="Protein kinase-like (PK-like)"/>
    <property type="match status" value="1"/>
</dbReference>
<keyword evidence="3" id="KW-0723">Serine/threonine-protein kinase</keyword>
<dbReference type="InterPro" id="IPR001245">
    <property type="entry name" value="Ser-Thr/Tyr_kinase_cat_dom"/>
</dbReference>
<dbReference type="PROSITE" id="PS50011">
    <property type="entry name" value="PROTEIN_KINASE_DOM"/>
    <property type="match status" value="1"/>
</dbReference>
<dbReference type="Gene3D" id="3.30.70.1230">
    <property type="entry name" value="Nucleotide cyclase"/>
    <property type="match status" value="1"/>
</dbReference>
<dbReference type="EC" id="4.6.1.2" evidence="2"/>
<dbReference type="GO" id="GO:0005524">
    <property type="term" value="F:ATP binding"/>
    <property type="evidence" value="ECO:0007669"/>
    <property type="project" value="UniProtKB-UniRule"/>
</dbReference>
<dbReference type="PANTHER" id="PTHR11920:SF335">
    <property type="entry name" value="GUANYLATE CYCLASE"/>
    <property type="match status" value="1"/>
</dbReference>
<evidence type="ECO:0000256" key="2">
    <source>
        <dbReference type="ARBA" id="ARBA00012202"/>
    </source>
</evidence>
<dbReference type="InterPro" id="IPR000719">
    <property type="entry name" value="Prot_kinase_dom"/>
</dbReference>
<keyword evidence="9" id="KW-0456">Lyase</keyword>
<dbReference type="SUPFAM" id="SSF55073">
    <property type="entry name" value="Nucleotide cyclase"/>
    <property type="match status" value="1"/>
</dbReference>
<dbReference type="SMART" id="SM00044">
    <property type="entry name" value="CYCc"/>
    <property type="match status" value="1"/>
</dbReference>
<dbReference type="CDD" id="cd07302">
    <property type="entry name" value="CHD"/>
    <property type="match status" value="1"/>
</dbReference>
<dbReference type="GO" id="GO:0035556">
    <property type="term" value="P:intracellular signal transduction"/>
    <property type="evidence" value="ECO:0007669"/>
    <property type="project" value="InterPro"/>
</dbReference>
<feature type="chain" id="PRO_5040236475" description="guanylate cyclase" evidence="14">
    <location>
        <begin position="24"/>
        <end position="1226"/>
    </location>
</feature>
<dbReference type="Gene3D" id="3.40.190.10">
    <property type="entry name" value="Periplasmic binding protein-like II"/>
    <property type="match status" value="1"/>
</dbReference>
<evidence type="ECO:0000256" key="10">
    <source>
        <dbReference type="ARBA" id="ARBA00023293"/>
    </source>
</evidence>
<keyword evidence="17" id="KW-0418">Kinase</keyword>
<keyword evidence="17" id="KW-0808">Transferase</keyword>
<dbReference type="InterPro" id="IPR011009">
    <property type="entry name" value="Kinase-like_dom_sf"/>
</dbReference>
<feature type="repeat" description="Filamin" evidence="11">
    <location>
        <begin position="522"/>
        <end position="554"/>
    </location>
</feature>
<dbReference type="Proteomes" id="UP001153069">
    <property type="component" value="Unassembled WGS sequence"/>
</dbReference>
<protein>
    <recommendedName>
        <fullName evidence="2">guanylate cyclase</fullName>
        <ecNumber evidence="2">4.6.1.2</ecNumber>
    </recommendedName>
</protein>
<dbReference type="PROSITE" id="PS50194">
    <property type="entry name" value="FILAMIN_REPEAT"/>
    <property type="match status" value="1"/>
</dbReference>
<keyword evidence="8" id="KW-0472">Membrane</keyword>
<dbReference type="GO" id="GO:0005886">
    <property type="term" value="C:plasma membrane"/>
    <property type="evidence" value="ECO:0007669"/>
    <property type="project" value="TreeGrafter"/>
</dbReference>
<evidence type="ECO:0000256" key="11">
    <source>
        <dbReference type="PROSITE-ProRule" id="PRU00087"/>
    </source>
</evidence>
<feature type="signal peptide" evidence="14">
    <location>
        <begin position="1"/>
        <end position="23"/>
    </location>
</feature>
<dbReference type="InterPro" id="IPR029787">
    <property type="entry name" value="Nucleotide_cyclase"/>
</dbReference>
<keyword evidence="7" id="KW-1133">Transmembrane helix</keyword>
<gene>
    <name evidence="17" type="ORF">SEMRO_11_G008770.1</name>
</gene>
<dbReference type="AlphaFoldDB" id="A0A9N8H223"/>
<evidence type="ECO:0000256" key="13">
    <source>
        <dbReference type="SAM" id="MobiDB-lite"/>
    </source>
</evidence>
<dbReference type="SMART" id="SM00220">
    <property type="entry name" value="S_TKc"/>
    <property type="match status" value="1"/>
</dbReference>
<dbReference type="GO" id="GO:0007168">
    <property type="term" value="P:receptor guanylyl cyclase signaling pathway"/>
    <property type="evidence" value="ECO:0007669"/>
    <property type="project" value="TreeGrafter"/>
</dbReference>
<feature type="region of interest" description="Disordered" evidence="13">
    <location>
        <begin position="663"/>
        <end position="699"/>
    </location>
</feature>
<keyword evidence="5 12" id="KW-0547">Nucleotide-binding</keyword>
<dbReference type="Pfam" id="PF07714">
    <property type="entry name" value="PK_Tyr_Ser-Thr"/>
    <property type="match status" value="1"/>
</dbReference>
<keyword evidence="6 12" id="KW-0067">ATP-binding</keyword>
<evidence type="ECO:0000256" key="3">
    <source>
        <dbReference type="ARBA" id="ARBA00022527"/>
    </source>
</evidence>
<evidence type="ECO:0000256" key="4">
    <source>
        <dbReference type="ARBA" id="ARBA00022692"/>
    </source>
</evidence>
<dbReference type="Pfam" id="PF12974">
    <property type="entry name" value="Phosphonate-bd"/>
    <property type="match status" value="1"/>
</dbReference>
<evidence type="ECO:0000256" key="14">
    <source>
        <dbReference type="SAM" id="SignalP"/>
    </source>
</evidence>
<evidence type="ECO:0000256" key="6">
    <source>
        <dbReference type="ARBA" id="ARBA00022840"/>
    </source>
</evidence>
<evidence type="ECO:0000256" key="7">
    <source>
        <dbReference type="ARBA" id="ARBA00022989"/>
    </source>
</evidence>
<accession>A0A9N8H223</accession>
<feature type="domain" description="Guanylate cyclase" evidence="16">
    <location>
        <begin position="1025"/>
        <end position="1157"/>
    </location>
</feature>
<keyword evidence="10" id="KW-0141">cGMP biosynthesis</keyword>
<dbReference type="GO" id="GO:0001653">
    <property type="term" value="F:peptide receptor activity"/>
    <property type="evidence" value="ECO:0007669"/>
    <property type="project" value="TreeGrafter"/>
</dbReference>
<dbReference type="Pfam" id="PF00211">
    <property type="entry name" value="Guanylate_cyc"/>
    <property type="match status" value="1"/>
</dbReference>
<sequence>MFLPTKASIGGLMLLLLARVAEASNASAAVIEAASSKMDCVSGLKHFDPHKHKTIYRVGVHAIRGFDAARQEYNTIFGEYLTATAGRRFTQPIQFEMVPVTFQGLFDAVEQEEIDFFYSNPGIYSCIGVEVGAQPLATIIARLDVRGTVYDLDVFGGVIATHKSNRDINTIHDLKGKIIAAGSISMILAGQVQFYEMEKAGMSYVMDPAQVVFTGNQFDVVKGILSGDFDVGFVRTDQIERTKDDKGEFVDPDEFKIISPKIYVMDDGNLFPFLHSTDIYPEWPVASLNHVPSDVAFEVQQALYASGEHAKIGQAYEECKANEDALTCDQLDPLELYPNARCDSSQELAEMAWEASKVGKFAGFRTSRSYFEPRTMHEAAGFMTKDENGDWKCTRSTTLYDGIKCPEGHVKRSLGEFQDGCEKVGLHCDAGFDCFCRPCVFEVDLYEVDSDTDFHLDSNGFGAYPGGCQQMETCGTVEQTKNITFRAYDNMERASPHVRVVVQKGLNAHDLPVSRIPSTFAYEFSFNEEEVGDLTIEVYFDSLHIPASPVVVEVIERTCDGDDRVANTEGRCVCDDGALEMGGSCVSSTAVFVSVSVLILIVAMSAGLWYLGYKRKESDQLWHISEEELQFDNPPEVIGQGGFGVVLLADYRGTTVAIKRVLPPKKQNRRNGSRDFSVSGSKDKVIEVRNETPSKEPAGKVVTLQDETDLEDPHPSEVGTATGTNKSLEKFLDQMKNRASRRSKWWLPKSEDHGMADTNFLLSTTFNAAKTNPLSALFPCMDAQSRQRQEFVEEMRLLSRLRHPNITTIMGAVISPFHEPMLVMEYFEYGSLDDLLSNESFLPSGEIILQIVRDVSSGIRFLHANKPPIMHCDLKAKNILVDSRFRAKVGDFGLSSKKTLGLAGTAFWLAPEYLKGGDYTPSCDMYSFGVILYEIYARKSPYEGQNPIKVLKDVCNARVNKRPGVPETCPPKLASLMKAEPLSGDKAAPTERPTEDMLYKLFPSHIADALKKGQKVEPESHDLVTVFFSDIVKFTDISRSLSPLKVSKLLDRLYLVFDSLSSKHGVFKVETIGDAYMGVTNLNGKQPTDHVKRIADFAIEVVQAANQVQIDEEDPDRGCVKIRVGFHSGPVVSSVIGSLNPRYGLFGDTVNTAARMETNSTNGRIHCSERSAMLLAEQSPETRILKRGVIKVKGKGDMTTYWVLKPLNKEDSIRMEQAPDDSHVDG</sequence>
<dbReference type="InterPro" id="IPR008271">
    <property type="entry name" value="Ser/Thr_kinase_AS"/>
</dbReference>
<name>A0A9N8H223_9STRA</name>
<evidence type="ECO:0000256" key="9">
    <source>
        <dbReference type="ARBA" id="ARBA00023239"/>
    </source>
</evidence>
<dbReference type="Gene3D" id="3.30.200.20">
    <property type="entry name" value="Phosphorylase Kinase, domain 1"/>
    <property type="match status" value="1"/>
</dbReference>
<dbReference type="PANTHER" id="PTHR11920">
    <property type="entry name" value="GUANYLYL CYCLASE"/>
    <property type="match status" value="1"/>
</dbReference>
<dbReference type="SUPFAM" id="SSF53850">
    <property type="entry name" value="Periplasmic binding protein-like II"/>
    <property type="match status" value="1"/>
</dbReference>
<dbReference type="PROSITE" id="PS50125">
    <property type="entry name" value="GUANYLATE_CYCLASE_2"/>
    <property type="match status" value="1"/>
</dbReference>
<reference evidence="17" key="1">
    <citation type="submission" date="2020-06" db="EMBL/GenBank/DDBJ databases">
        <authorList>
            <consortium name="Plant Systems Biology data submission"/>
        </authorList>
    </citation>
    <scope>NUCLEOTIDE SEQUENCE</scope>
    <source>
        <strain evidence="17">D6</strain>
    </source>
</reference>
<evidence type="ECO:0000256" key="8">
    <source>
        <dbReference type="ARBA" id="ARBA00023136"/>
    </source>
</evidence>
<dbReference type="Gene3D" id="1.10.510.10">
    <property type="entry name" value="Transferase(Phosphotransferase) domain 1"/>
    <property type="match status" value="1"/>
</dbReference>
<dbReference type="GO" id="GO:0004674">
    <property type="term" value="F:protein serine/threonine kinase activity"/>
    <property type="evidence" value="ECO:0007669"/>
    <property type="project" value="UniProtKB-KW"/>
</dbReference>
<feature type="binding site" evidence="12">
    <location>
        <position position="659"/>
    </location>
    <ligand>
        <name>ATP</name>
        <dbReference type="ChEBI" id="CHEBI:30616"/>
    </ligand>
</feature>
<keyword evidence="4" id="KW-0812">Transmembrane</keyword>
<evidence type="ECO:0000313" key="17">
    <source>
        <dbReference type="EMBL" id="CAB9496917.1"/>
    </source>
</evidence>